<name>A0A9D1Q095_9FIRM</name>
<protein>
    <submittedName>
        <fullName evidence="1">U32 family peptidase</fullName>
    </submittedName>
</protein>
<dbReference type="PANTHER" id="PTHR30217">
    <property type="entry name" value="PEPTIDASE U32 FAMILY"/>
    <property type="match status" value="1"/>
</dbReference>
<dbReference type="PANTHER" id="PTHR30217:SF10">
    <property type="entry name" value="23S RRNA 5-HYDROXYCYTIDINE C2501 SYNTHASE"/>
    <property type="match status" value="1"/>
</dbReference>
<sequence>MELLSPAGNMKALKCAVAGGADAVYMGAGDFNARSKADNFGKDELRLAVSYCHDRGVRVYLTLNTLIKPSEFPRATDTARYAAEIGVDAFIVQDLAFAAILGKELPDMPLHASTQMGIHNAYGAAFAKKAGFDRVIFSREVLPEDMKKAADTGIETECFVHGAHCISFSGNCYFSALVSGYSGNRGKCLQLCRKKYTLSSRGKTTSGYMLSAKDICLISDLVKLQKAGACSLKIEGRLRSPEYVYTVTKAYRTALSGNRPDMADVTTVFNRGDMSEAYIGSDRPDIVWQHTQNNIGSHFGVVSKTAGRKLFVTTRIKAKAGDGFKALRRGKETGSAVCNGTDIISSGDVRPGDELRLTRSARISAEADKAVAACDKITEKKEYNKIPRINHGTMSDIVCKSYVFPDKCVILTADDRTDRRLLDAADMIIYAPEVYSAEKAGAFAQGLSKPVLLDLPTEARGRDIDVLESIGRADIFDGYVANNVYAFEMFAGKPLVLGRALNLLSPVFDMPRLLSSEAARADTGDIVPVYIRETLMNLTHCPARQLGQRCGSCDPHGMTLTDESRNVMPLRRKKLHYCYYELLNSRVRNISGKLDERVHTRLLVDARNADTEKALRALRDPYSLPFDERTETSGRWGKGVK</sequence>
<comment type="caution">
    <text evidence="1">The sequence shown here is derived from an EMBL/GenBank/DDBJ whole genome shotgun (WGS) entry which is preliminary data.</text>
</comment>
<dbReference type="InterPro" id="IPR051454">
    <property type="entry name" value="RNA/ubiquinone_mod_enzymes"/>
</dbReference>
<gene>
    <name evidence="1" type="ORF">H9892_04120</name>
</gene>
<evidence type="ECO:0000313" key="1">
    <source>
        <dbReference type="EMBL" id="HIW02506.1"/>
    </source>
</evidence>
<dbReference type="AlphaFoldDB" id="A0A9D1Q095"/>
<dbReference type="Proteomes" id="UP000823990">
    <property type="component" value="Unassembled WGS sequence"/>
</dbReference>
<dbReference type="EMBL" id="DXHS01000069">
    <property type="protein sequence ID" value="HIW02506.1"/>
    <property type="molecule type" value="Genomic_DNA"/>
</dbReference>
<dbReference type="InterPro" id="IPR001539">
    <property type="entry name" value="Peptidase_U32"/>
</dbReference>
<reference evidence="1" key="1">
    <citation type="journal article" date="2021" name="PeerJ">
        <title>Extensive microbial diversity within the chicken gut microbiome revealed by metagenomics and culture.</title>
        <authorList>
            <person name="Gilroy R."/>
            <person name="Ravi A."/>
            <person name="Getino M."/>
            <person name="Pursley I."/>
            <person name="Horton D.L."/>
            <person name="Alikhan N.F."/>
            <person name="Baker D."/>
            <person name="Gharbi K."/>
            <person name="Hall N."/>
            <person name="Watson M."/>
            <person name="Adriaenssens E.M."/>
            <person name="Foster-Nyarko E."/>
            <person name="Jarju S."/>
            <person name="Secka A."/>
            <person name="Antonio M."/>
            <person name="Oren A."/>
            <person name="Chaudhuri R.R."/>
            <person name="La Ragione R."/>
            <person name="Hildebrand F."/>
            <person name="Pallen M.J."/>
        </authorList>
    </citation>
    <scope>NUCLEOTIDE SEQUENCE</scope>
    <source>
        <strain evidence="1">12435</strain>
    </source>
</reference>
<organism evidence="1 2">
    <name type="scientific">Candidatus Protoclostridium stercorigallinarum</name>
    <dbReference type="NCBI Taxonomy" id="2838741"/>
    <lineage>
        <taxon>Bacteria</taxon>
        <taxon>Bacillati</taxon>
        <taxon>Bacillota</taxon>
        <taxon>Clostridia</taxon>
        <taxon>Candidatus Protoclostridium</taxon>
    </lineage>
</organism>
<accession>A0A9D1Q095</accession>
<reference evidence="1" key="2">
    <citation type="submission" date="2021-04" db="EMBL/GenBank/DDBJ databases">
        <authorList>
            <person name="Gilroy R."/>
        </authorList>
    </citation>
    <scope>NUCLEOTIDE SEQUENCE</scope>
    <source>
        <strain evidence="1">12435</strain>
    </source>
</reference>
<proteinExistence type="predicted"/>
<dbReference type="Pfam" id="PF01136">
    <property type="entry name" value="Peptidase_U32"/>
    <property type="match status" value="1"/>
</dbReference>
<evidence type="ECO:0000313" key="2">
    <source>
        <dbReference type="Proteomes" id="UP000823990"/>
    </source>
</evidence>